<evidence type="ECO:0008006" key="5">
    <source>
        <dbReference type="Google" id="ProtNLM"/>
    </source>
</evidence>
<dbReference type="InParanoid" id="V4S896"/>
<keyword evidence="4" id="KW-1185">Reference proteome</keyword>
<feature type="domain" description="PORR" evidence="2">
    <location>
        <begin position="262"/>
        <end position="592"/>
    </location>
</feature>
<proteinExistence type="predicted"/>
<evidence type="ECO:0000313" key="3">
    <source>
        <dbReference type="EMBL" id="ESR43708.1"/>
    </source>
</evidence>
<dbReference type="EMBL" id="KI536861">
    <property type="protein sequence ID" value="ESR43708.1"/>
    <property type="molecule type" value="Genomic_DNA"/>
</dbReference>
<accession>V4S896</accession>
<dbReference type="Proteomes" id="UP000030687">
    <property type="component" value="Unassembled WGS sequence"/>
</dbReference>
<dbReference type="InterPro" id="IPR017451">
    <property type="entry name" value="F-box-assoc_interact_dom"/>
</dbReference>
<dbReference type="InterPro" id="IPR013187">
    <property type="entry name" value="F-box-assoc_dom_typ3"/>
</dbReference>
<dbReference type="PANTHER" id="PTHR31476:SF12">
    <property type="entry name" value="UBIQUITIN CARBOXYL-TERMINAL HYDROLASE FAMILY PROTEIN"/>
    <property type="match status" value="1"/>
</dbReference>
<evidence type="ECO:0000313" key="4">
    <source>
        <dbReference type="Proteomes" id="UP000030687"/>
    </source>
</evidence>
<dbReference type="InterPro" id="IPR045040">
    <property type="entry name" value="PORR_fam"/>
</dbReference>
<gene>
    <name evidence="3" type="ORF">CICLE_v10011253mg</name>
</gene>
<sequence>MRNVVTQEIIDLPKSTFVVSDDDEDFSGPMISYFREYFLGFDPSSRDYKVLNISNKHTTNSSSYAWMIDNHGTPECEIFTLGTTSWRKIDAPPSRIHFRRQGLCANGFIHWIITNPRKTKPVLAVFDVKEEKFDIVKLPDEVRKHHDLIQAEEKLGVLDCDDFRSKNKIRVWILKDYGRGGGEVWIRRDYVFPFDTIMFRPPIPVSNSNNGEILLTEYKSSLVSRAFIYDLKTQERRAIKIPPQRRWKKAVDSAQTRLENRTRDHQLDKLATKLRTLRTILNTHRLMSTRKRGPFVSVQIMSRWKNILGLNITMGNFLHKYPHVFHLFTHPLNKNLCCRYTPKMENLINEEVDVIRRCESDAVIRIKKLLLMSKSGTLHVHALRLIRTELGLPEDFRDSILGKYGNDFRLVDLEIVELVNRDENLGDAVVEKWRENEYREKWLSEFETNFAFPINFPTGFKIERGFREKLKNWQRLPYVKPYERKENVVRVCTCGGFERFEKRSVAVIHELLSLTVEKRVEVERLSHFRKDFAMEVNVRELLLKHPGIFYISTKGGTQTVFLREAYSRGCLIEPNPIYVIRRKMLDLVLLGCRNTKELKHLEEIKQVSDNLVGKIGDGGTSGGDWVMKLVIYRTKSLMFLQIVVVKLTFKFQE</sequence>
<organism evidence="3 4">
    <name type="scientific">Citrus clementina</name>
    <name type="common">Clementine</name>
    <name type="synonym">Citrus deliciosa x Citrus sinensis</name>
    <dbReference type="NCBI Taxonomy" id="85681"/>
    <lineage>
        <taxon>Eukaryota</taxon>
        <taxon>Viridiplantae</taxon>
        <taxon>Streptophyta</taxon>
        <taxon>Embryophyta</taxon>
        <taxon>Tracheophyta</taxon>
        <taxon>Spermatophyta</taxon>
        <taxon>Magnoliopsida</taxon>
        <taxon>eudicotyledons</taxon>
        <taxon>Gunneridae</taxon>
        <taxon>Pentapetalae</taxon>
        <taxon>rosids</taxon>
        <taxon>malvids</taxon>
        <taxon>Sapindales</taxon>
        <taxon>Rutaceae</taxon>
        <taxon>Aurantioideae</taxon>
        <taxon>Citrus</taxon>
    </lineage>
</organism>
<evidence type="ECO:0000259" key="2">
    <source>
        <dbReference type="Pfam" id="PF11955"/>
    </source>
</evidence>
<dbReference type="KEGG" id="cic:CICLE_v10011253mg"/>
<protein>
    <recommendedName>
        <fullName evidence="5">PORR domain-containing protein</fullName>
    </recommendedName>
</protein>
<dbReference type="AlphaFoldDB" id="V4S896"/>
<evidence type="ECO:0000259" key="1">
    <source>
        <dbReference type="Pfam" id="PF08268"/>
    </source>
</evidence>
<feature type="domain" description="F-box associated beta-propeller type 3" evidence="1">
    <location>
        <begin position="6"/>
        <end position="242"/>
    </location>
</feature>
<dbReference type="STRING" id="85681.V4S896"/>
<dbReference type="Pfam" id="PF11955">
    <property type="entry name" value="PORR"/>
    <property type="match status" value="1"/>
</dbReference>
<dbReference type="GO" id="GO:0003723">
    <property type="term" value="F:RNA binding"/>
    <property type="evidence" value="ECO:0007669"/>
    <property type="project" value="InterPro"/>
</dbReference>
<name>V4S896_CITCL</name>
<dbReference type="NCBIfam" id="TIGR01640">
    <property type="entry name" value="F_box_assoc_1"/>
    <property type="match status" value="1"/>
</dbReference>
<dbReference type="FunCoup" id="V4S896">
    <property type="interactions" value="658"/>
</dbReference>
<dbReference type="PANTHER" id="PTHR31476">
    <property type="entry name" value="PROTEIN WHAT'S THIS FACTOR 1 HOMOLOG, CHLOROPLASTIC"/>
    <property type="match status" value="1"/>
</dbReference>
<dbReference type="InterPro" id="IPR021099">
    <property type="entry name" value="PORR_domain"/>
</dbReference>
<dbReference type="Pfam" id="PF08268">
    <property type="entry name" value="FBA_3"/>
    <property type="match status" value="1"/>
</dbReference>
<reference evidence="3 4" key="1">
    <citation type="submission" date="2013-10" db="EMBL/GenBank/DDBJ databases">
        <authorList>
            <consortium name="International Citrus Genome Consortium"/>
            <person name="Jenkins J."/>
            <person name="Schmutz J."/>
            <person name="Prochnik S."/>
            <person name="Rokhsar D."/>
            <person name="Gmitter F."/>
            <person name="Ollitrault P."/>
            <person name="Machado M."/>
            <person name="Talon M."/>
            <person name="Wincker P."/>
            <person name="Jaillon O."/>
            <person name="Morgante M."/>
        </authorList>
    </citation>
    <scope>NUCLEOTIDE SEQUENCE</scope>
    <source>
        <strain evidence="4">cv. Clemenules</strain>
    </source>
</reference>
<dbReference type="eggNOG" id="ENOG502QWK3">
    <property type="taxonomic scope" value="Eukaryota"/>
</dbReference>
<dbReference type="Gramene" id="ESR43708">
    <property type="protein sequence ID" value="ESR43708"/>
    <property type="gene ID" value="CICLE_v10011253mg"/>
</dbReference>